<dbReference type="OrthoDB" id="3359404at2759"/>
<sequence>MLVGPTQRSVVTLTTQASLRGSLTLRAAALPARGRSLHASSKSLAQPPPPSSPPPPPSPTPSSEPRNEAREYLEAKRLRKEARAGQPPSRHALFYSDIVPPLLRILAYGSTAYFALHLLWNVLDRDEQRALADAKTDGYANTIRNLDEQIEQAKQSVTDKAAAAGKEVEIKAEQIKAKASSGWGSWLWPFGTSSGGSDDNGGSGDGSDQGRSAGAATAAA</sequence>
<feature type="coiled-coil region" evidence="1">
    <location>
        <begin position="136"/>
        <end position="163"/>
    </location>
</feature>
<accession>A0A061HBT7</accession>
<dbReference type="KEGG" id="pfp:PFL1_02616"/>
<dbReference type="RefSeq" id="XP_007878323.1">
    <property type="nucleotide sequence ID" value="XM_007880132.1"/>
</dbReference>
<feature type="region of interest" description="Disordered" evidence="2">
    <location>
        <begin position="30"/>
        <end position="69"/>
    </location>
</feature>
<feature type="compositionally biased region" description="Gly residues" evidence="2">
    <location>
        <begin position="198"/>
        <end position="207"/>
    </location>
</feature>
<evidence type="ECO:0000256" key="2">
    <source>
        <dbReference type="SAM" id="MobiDB-lite"/>
    </source>
</evidence>
<evidence type="ECO:0000313" key="3">
    <source>
        <dbReference type="EMBL" id="EPQ29944.1"/>
    </source>
</evidence>
<proteinExistence type="predicted"/>
<gene>
    <name evidence="3" type="ORF">PFL1_02616</name>
</gene>
<feature type="compositionally biased region" description="Low complexity" evidence="2">
    <location>
        <begin position="209"/>
        <end position="220"/>
    </location>
</feature>
<dbReference type="eggNOG" id="ENOG502RE2U">
    <property type="taxonomic scope" value="Eukaryota"/>
</dbReference>
<evidence type="ECO:0000256" key="1">
    <source>
        <dbReference type="SAM" id="Coils"/>
    </source>
</evidence>
<dbReference type="EMBL" id="KE361629">
    <property type="protein sequence ID" value="EPQ29944.1"/>
    <property type="molecule type" value="Genomic_DNA"/>
</dbReference>
<organism evidence="3 4">
    <name type="scientific">Pseudozyma flocculosa PF-1</name>
    <dbReference type="NCBI Taxonomy" id="1277687"/>
    <lineage>
        <taxon>Eukaryota</taxon>
        <taxon>Fungi</taxon>
        <taxon>Dikarya</taxon>
        <taxon>Basidiomycota</taxon>
        <taxon>Ustilaginomycotina</taxon>
        <taxon>Ustilaginomycetes</taxon>
        <taxon>Ustilaginales</taxon>
        <taxon>Ustilaginaceae</taxon>
        <taxon>Pseudozyma</taxon>
    </lineage>
</organism>
<evidence type="ECO:0000313" key="4">
    <source>
        <dbReference type="Proteomes" id="UP000053664"/>
    </source>
</evidence>
<protein>
    <submittedName>
        <fullName evidence="3">Uncharacterized protein</fullName>
    </submittedName>
</protein>
<dbReference type="HOGENOM" id="CLU_1256530_0_0_1"/>
<dbReference type="GeneID" id="19316735"/>
<feature type="compositionally biased region" description="Pro residues" evidence="2">
    <location>
        <begin position="46"/>
        <end position="62"/>
    </location>
</feature>
<name>A0A061HBT7_9BASI</name>
<dbReference type="AlphaFoldDB" id="A0A061HBT7"/>
<reference evidence="3 4" key="1">
    <citation type="journal article" date="2013" name="Plant Cell">
        <title>The transition from a phytopathogenic smut ancestor to an anamorphic biocontrol agent deciphered by comparative whole-genome analysis.</title>
        <authorList>
            <person name="Lefebvre F."/>
            <person name="Joly D.L."/>
            <person name="Labbe C."/>
            <person name="Teichmann B."/>
            <person name="Linning R."/>
            <person name="Belzile F."/>
            <person name="Bakkeren G."/>
            <person name="Belanger R.R."/>
        </authorList>
    </citation>
    <scope>NUCLEOTIDE SEQUENCE [LARGE SCALE GENOMIC DNA]</scope>
    <source>
        <strain evidence="3 4">PF-1</strain>
    </source>
</reference>
<feature type="region of interest" description="Disordered" evidence="2">
    <location>
        <begin position="177"/>
        <end position="220"/>
    </location>
</feature>
<dbReference type="Proteomes" id="UP000053664">
    <property type="component" value="Unassembled WGS sequence"/>
</dbReference>
<keyword evidence="1" id="KW-0175">Coiled coil</keyword>